<dbReference type="InterPro" id="IPR036390">
    <property type="entry name" value="WH_DNA-bd_sf"/>
</dbReference>
<dbReference type="SUPFAM" id="SSF46785">
    <property type="entry name" value="Winged helix' DNA-binding domain"/>
    <property type="match status" value="1"/>
</dbReference>
<dbReference type="PANTHER" id="PTHR33204">
    <property type="entry name" value="TRANSCRIPTIONAL REGULATOR, MARR FAMILY"/>
    <property type="match status" value="1"/>
</dbReference>
<name>A0ABS1M1R0_9NOCA</name>
<dbReference type="Proteomes" id="UP000602198">
    <property type="component" value="Unassembled WGS sequence"/>
</dbReference>
<evidence type="ECO:0000256" key="1">
    <source>
        <dbReference type="ARBA" id="ARBA00023015"/>
    </source>
</evidence>
<dbReference type="PANTHER" id="PTHR33204:SF37">
    <property type="entry name" value="HTH-TYPE TRANSCRIPTIONAL REGULATOR YODB"/>
    <property type="match status" value="1"/>
</dbReference>
<evidence type="ECO:0000259" key="4">
    <source>
        <dbReference type="PROSITE" id="PS51118"/>
    </source>
</evidence>
<keyword evidence="6" id="KW-1185">Reference proteome</keyword>
<dbReference type="RefSeq" id="WP_201944973.1">
    <property type="nucleotide sequence ID" value="NZ_JAERRJ010000002.1"/>
</dbReference>
<organism evidence="5 6">
    <name type="scientific">Nocardia acididurans</name>
    <dbReference type="NCBI Taxonomy" id="2802282"/>
    <lineage>
        <taxon>Bacteria</taxon>
        <taxon>Bacillati</taxon>
        <taxon>Actinomycetota</taxon>
        <taxon>Actinomycetes</taxon>
        <taxon>Mycobacteriales</taxon>
        <taxon>Nocardiaceae</taxon>
        <taxon>Nocardia</taxon>
    </lineage>
</organism>
<keyword evidence="1" id="KW-0805">Transcription regulation</keyword>
<evidence type="ECO:0000256" key="2">
    <source>
        <dbReference type="ARBA" id="ARBA00023125"/>
    </source>
</evidence>
<reference evidence="5 6" key="1">
    <citation type="submission" date="2021-01" db="EMBL/GenBank/DDBJ databases">
        <title>WGS of actinomycetes isolated from Thailand.</title>
        <authorList>
            <person name="Thawai C."/>
        </authorList>
    </citation>
    <scope>NUCLEOTIDE SEQUENCE [LARGE SCALE GENOMIC DNA]</scope>
    <source>
        <strain evidence="5 6">LPG 2</strain>
    </source>
</reference>
<evidence type="ECO:0000313" key="5">
    <source>
        <dbReference type="EMBL" id="MBL1074149.1"/>
    </source>
</evidence>
<sequence length="119" mass="13083">MRSANQPRSTGRADSSAAPAFAAMDLLGQRWMLRIVWELGAGPLGFLELRRRMGNCSSSMLSVRLQRLVEAGVLRKNPDKSYEMTTAGRELGAALASVWQWSQRWATDLERAGADGDDA</sequence>
<dbReference type="PROSITE" id="PS51118">
    <property type="entry name" value="HTH_HXLR"/>
    <property type="match status" value="1"/>
</dbReference>
<evidence type="ECO:0000256" key="3">
    <source>
        <dbReference type="ARBA" id="ARBA00023163"/>
    </source>
</evidence>
<dbReference type="InterPro" id="IPR002577">
    <property type="entry name" value="HTH_HxlR"/>
</dbReference>
<feature type="domain" description="HTH hxlR-type" evidence="4">
    <location>
        <begin position="18"/>
        <end position="110"/>
    </location>
</feature>
<dbReference type="Pfam" id="PF01638">
    <property type="entry name" value="HxlR"/>
    <property type="match status" value="1"/>
</dbReference>
<keyword evidence="3" id="KW-0804">Transcription</keyword>
<protein>
    <submittedName>
        <fullName evidence="5">Helix-turn-helix transcriptional regulator</fullName>
    </submittedName>
</protein>
<evidence type="ECO:0000313" key="6">
    <source>
        <dbReference type="Proteomes" id="UP000602198"/>
    </source>
</evidence>
<dbReference type="Gene3D" id="1.10.10.10">
    <property type="entry name" value="Winged helix-like DNA-binding domain superfamily/Winged helix DNA-binding domain"/>
    <property type="match status" value="1"/>
</dbReference>
<keyword evidence="2" id="KW-0238">DNA-binding</keyword>
<comment type="caution">
    <text evidence="5">The sequence shown here is derived from an EMBL/GenBank/DDBJ whole genome shotgun (WGS) entry which is preliminary data.</text>
</comment>
<gene>
    <name evidence="5" type="ORF">JK358_07045</name>
</gene>
<dbReference type="EMBL" id="JAERRJ010000002">
    <property type="protein sequence ID" value="MBL1074149.1"/>
    <property type="molecule type" value="Genomic_DNA"/>
</dbReference>
<proteinExistence type="predicted"/>
<dbReference type="InterPro" id="IPR036388">
    <property type="entry name" value="WH-like_DNA-bd_sf"/>
</dbReference>
<accession>A0ABS1M1R0</accession>